<sequence length="127" mass="14613">MKPPVIFLENLRPLPTASRISAGWGRRQTNHVYPLPRKTRRLFIALHYLLTALTPVVENEWSGENKGLEANEILLIQMKGRFQSCGFGPKPCKVCLRKMVEEICGCLASFQTAETLHWRVFVHTYFI</sequence>
<organism evidence="1 2">
    <name type="scientific">Caerostris extrusa</name>
    <name type="common">Bark spider</name>
    <name type="synonym">Caerostris bankana</name>
    <dbReference type="NCBI Taxonomy" id="172846"/>
    <lineage>
        <taxon>Eukaryota</taxon>
        <taxon>Metazoa</taxon>
        <taxon>Ecdysozoa</taxon>
        <taxon>Arthropoda</taxon>
        <taxon>Chelicerata</taxon>
        <taxon>Arachnida</taxon>
        <taxon>Araneae</taxon>
        <taxon>Araneomorphae</taxon>
        <taxon>Entelegynae</taxon>
        <taxon>Araneoidea</taxon>
        <taxon>Araneidae</taxon>
        <taxon>Caerostris</taxon>
    </lineage>
</organism>
<evidence type="ECO:0000313" key="1">
    <source>
        <dbReference type="EMBL" id="GIY95978.1"/>
    </source>
</evidence>
<dbReference type="Proteomes" id="UP001054945">
    <property type="component" value="Unassembled WGS sequence"/>
</dbReference>
<gene>
    <name evidence="1" type="ORF">CEXT_523891</name>
</gene>
<dbReference type="AlphaFoldDB" id="A0AAV4XNL1"/>
<name>A0AAV4XNL1_CAEEX</name>
<proteinExistence type="predicted"/>
<dbReference type="EMBL" id="BPLR01017989">
    <property type="protein sequence ID" value="GIY95978.1"/>
    <property type="molecule type" value="Genomic_DNA"/>
</dbReference>
<keyword evidence="2" id="KW-1185">Reference proteome</keyword>
<evidence type="ECO:0000313" key="2">
    <source>
        <dbReference type="Proteomes" id="UP001054945"/>
    </source>
</evidence>
<comment type="caution">
    <text evidence="1">The sequence shown here is derived from an EMBL/GenBank/DDBJ whole genome shotgun (WGS) entry which is preliminary data.</text>
</comment>
<accession>A0AAV4XNL1</accession>
<protein>
    <submittedName>
        <fullName evidence="1">Uncharacterized protein</fullName>
    </submittedName>
</protein>
<reference evidence="1 2" key="1">
    <citation type="submission" date="2021-06" db="EMBL/GenBank/DDBJ databases">
        <title>Caerostris extrusa draft genome.</title>
        <authorList>
            <person name="Kono N."/>
            <person name="Arakawa K."/>
        </authorList>
    </citation>
    <scope>NUCLEOTIDE SEQUENCE [LARGE SCALE GENOMIC DNA]</scope>
</reference>